<dbReference type="InterPro" id="IPR028973">
    <property type="entry name" value="PhnB-like"/>
</dbReference>
<proteinExistence type="predicted"/>
<dbReference type="PANTHER" id="PTHR33990:SF1">
    <property type="entry name" value="PROTEIN YJDN"/>
    <property type="match status" value="1"/>
</dbReference>
<dbReference type="Proteomes" id="UP000501534">
    <property type="component" value="Chromosome"/>
</dbReference>
<sequence>MTTKVQSYLSFEGRCEEALEFYKANLGAVVENIMRFKEMSGPVQCGPGESPPVIPNGEKILHSSFTIGETQLMASDGRMSGEKPEFKGISLAITVPDDATAKKRFDALAASGMAIQAPTPAFFTTSFSIVADKFGVTWMIVSNTQPKAP</sequence>
<reference evidence="2 3" key="1">
    <citation type="submission" date="2020-04" db="EMBL/GenBank/DDBJ databases">
        <title>Usitatibacter rugosus gen. nov., sp. nov. and Usitatibacter palustris sp. nov., novel members of Usitatibacteraceae fam. nov. within the order Nitrosomonadales isolated from soil.</title>
        <authorList>
            <person name="Huber K.J."/>
            <person name="Neumann-Schaal M."/>
            <person name="Geppert A."/>
            <person name="Luckner M."/>
            <person name="Wanner G."/>
            <person name="Overmann J."/>
        </authorList>
    </citation>
    <scope>NUCLEOTIDE SEQUENCE [LARGE SCALE GENOMIC DNA]</scope>
    <source>
        <strain evidence="2 3">0125_3</strain>
    </source>
</reference>
<feature type="domain" description="PhnB-like" evidence="1">
    <location>
        <begin position="4"/>
        <end position="141"/>
    </location>
</feature>
<dbReference type="PANTHER" id="PTHR33990">
    <property type="entry name" value="PROTEIN YJDN-RELATED"/>
    <property type="match status" value="1"/>
</dbReference>
<dbReference type="InterPro" id="IPR029068">
    <property type="entry name" value="Glyas_Bleomycin-R_OHBP_Dase"/>
</dbReference>
<dbReference type="AlphaFoldDB" id="A0A6M4GZR5"/>
<evidence type="ECO:0000259" key="1">
    <source>
        <dbReference type="Pfam" id="PF06983"/>
    </source>
</evidence>
<keyword evidence="3" id="KW-1185">Reference proteome</keyword>
<evidence type="ECO:0000313" key="3">
    <source>
        <dbReference type="Proteomes" id="UP000501534"/>
    </source>
</evidence>
<dbReference type="SUPFAM" id="SSF54593">
    <property type="entry name" value="Glyoxalase/Bleomycin resistance protein/Dihydroxybiphenyl dioxygenase"/>
    <property type="match status" value="1"/>
</dbReference>
<dbReference type="KEGG" id="uru:DSM104443_03077"/>
<dbReference type="Gene3D" id="3.10.180.10">
    <property type="entry name" value="2,3-Dihydroxybiphenyl 1,2-Dioxygenase, domain 1"/>
    <property type="match status" value="1"/>
</dbReference>
<dbReference type="EMBL" id="CP053069">
    <property type="protein sequence ID" value="QJR11994.1"/>
    <property type="molecule type" value="Genomic_DNA"/>
</dbReference>
<accession>A0A6M4GZR5</accession>
<evidence type="ECO:0000313" key="2">
    <source>
        <dbReference type="EMBL" id="QJR11994.1"/>
    </source>
</evidence>
<gene>
    <name evidence="2" type="ORF">DSM104443_03077</name>
</gene>
<dbReference type="Pfam" id="PF06983">
    <property type="entry name" value="3-dmu-9_3-mt"/>
    <property type="match status" value="1"/>
</dbReference>
<dbReference type="RefSeq" id="WP_171093802.1">
    <property type="nucleotide sequence ID" value="NZ_CP053069.1"/>
</dbReference>
<name>A0A6M4GZR5_9PROT</name>
<organism evidence="2 3">
    <name type="scientific">Usitatibacter rugosus</name>
    <dbReference type="NCBI Taxonomy" id="2732067"/>
    <lineage>
        <taxon>Bacteria</taxon>
        <taxon>Pseudomonadati</taxon>
        <taxon>Pseudomonadota</taxon>
        <taxon>Betaproteobacteria</taxon>
        <taxon>Nitrosomonadales</taxon>
        <taxon>Usitatibacteraceae</taxon>
        <taxon>Usitatibacter</taxon>
    </lineage>
</organism>
<protein>
    <recommendedName>
        <fullName evidence="1">PhnB-like domain-containing protein</fullName>
    </recommendedName>
</protein>
<dbReference type="CDD" id="cd06588">
    <property type="entry name" value="PhnB_like"/>
    <property type="match status" value="1"/>
</dbReference>